<comment type="caution">
    <text evidence="1">The sequence shown here is derived from an EMBL/GenBank/DDBJ whole genome shotgun (WGS) entry which is preliminary data.</text>
</comment>
<dbReference type="AlphaFoldDB" id="A0A7J7LVG9"/>
<sequence length="133" mass="14718">LFTIISNTRSRDFKLTNIFLGHSLLSLSLSLSPSDLQSPLFHSKKSEKERSCVGVGGYSLIQRTEVCLGPQAKMGRGVIADKWSMRILWGCAFGSAIGLWMVGVDRQKENREKVMAESLRAMDADGQLRGKDV</sequence>
<evidence type="ECO:0000313" key="2">
    <source>
        <dbReference type="Proteomes" id="UP000541444"/>
    </source>
</evidence>
<dbReference type="OrthoDB" id="1660066at2759"/>
<name>A0A7J7LVG9_9MAGN</name>
<dbReference type="EMBL" id="JACGCM010001965">
    <property type="protein sequence ID" value="KAF6146530.1"/>
    <property type="molecule type" value="Genomic_DNA"/>
</dbReference>
<dbReference type="Proteomes" id="UP000541444">
    <property type="component" value="Unassembled WGS sequence"/>
</dbReference>
<organism evidence="1 2">
    <name type="scientific">Kingdonia uniflora</name>
    <dbReference type="NCBI Taxonomy" id="39325"/>
    <lineage>
        <taxon>Eukaryota</taxon>
        <taxon>Viridiplantae</taxon>
        <taxon>Streptophyta</taxon>
        <taxon>Embryophyta</taxon>
        <taxon>Tracheophyta</taxon>
        <taxon>Spermatophyta</taxon>
        <taxon>Magnoliopsida</taxon>
        <taxon>Ranunculales</taxon>
        <taxon>Circaeasteraceae</taxon>
        <taxon>Kingdonia</taxon>
    </lineage>
</organism>
<accession>A0A7J7LVG9</accession>
<keyword evidence="2" id="KW-1185">Reference proteome</keyword>
<reference evidence="1 2" key="1">
    <citation type="journal article" date="2020" name="IScience">
        <title>Genome Sequencing of the Endangered Kingdonia uniflora (Circaeasteraceae, Ranunculales) Reveals Potential Mechanisms of Evolutionary Specialization.</title>
        <authorList>
            <person name="Sun Y."/>
            <person name="Deng T."/>
            <person name="Zhang A."/>
            <person name="Moore M.J."/>
            <person name="Landis J.B."/>
            <person name="Lin N."/>
            <person name="Zhang H."/>
            <person name="Zhang X."/>
            <person name="Huang J."/>
            <person name="Zhang X."/>
            <person name="Sun H."/>
            <person name="Wang H."/>
        </authorList>
    </citation>
    <scope>NUCLEOTIDE SEQUENCE [LARGE SCALE GENOMIC DNA]</scope>
    <source>
        <strain evidence="1">TB1705</strain>
        <tissue evidence="1">Leaf</tissue>
    </source>
</reference>
<protein>
    <submittedName>
        <fullName evidence="1">Uncharacterized protein</fullName>
    </submittedName>
</protein>
<proteinExistence type="predicted"/>
<feature type="non-terminal residue" evidence="1">
    <location>
        <position position="133"/>
    </location>
</feature>
<gene>
    <name evidence="1" type="ORF">GIB67_008816</name>
</gene>
<evidence type="ECO:0000313" key="1">
    <source>
        <dbReference type="EMBL" id="KAF6146530.1"/>
    </source>
</evidence>